<dbReference type="InterPro" id="IPR048279">
    <property type="entry name" value="MdtK-like"/>
</dbReference>
<keyword evidence="4" id="KW-1003">Cell membrane</keyword>
<feature type="transmembrane region" description="Helical" evidence="10">
    <location>
        <begin position="368"/>
        <end position="388"/>
    </location>
</feature>
<evidence type="ECO:0000256" key="7">
    <source>
        <dbReference type="ARBA" id="ARBA00023065"/>
    </source>
</evidence>
<evidence type="ECO:0000313" key="11">
    <source>
        <dbReference type="EMBL" id="GLR19732.1"/>
    </source>
</evidence>
<evidence type="ECO:0000256" key="9">
    <source>
        <dbReference type="ARBA" id="ARBA00031636"/>
    </source>
</evidence>
<evidence type="ECO:0000256" key="10">
    <source>
        <dbReference type="SAM" id="Phobius"/>
    </source>
</evidence>
<evidence type="ECO:0000256" key="2">
    <source>
        <dbReference type="ARBA" id="ARBA00022448"/>
    </source>
</evidence>
<dbReference type="GO" id="GO:0015297">
    <property type="term" value="F:antiporter activity"/>
    <property type="evidence" value="ECO:0007669"/>
    <property type="project" value="UniProtKB-KW"/>
</dbReference>
<feature type="transmembrane region" description="Helical" evidence="10">
    <location>
        <begin position="35"/>
        <end position="54"/>
    </location>
</feature>
<dbReference type="GO" id="GO:0042910">
    <property type="term" value="F:xenobiotic transmembrane transporter activity"/>
    <property type="evidence" value="ECO:0007669"/>
    <property type="project" value="InterPro"/>
</dbReference>
<dbReference type="Proteomes" id="UP001156666">
    <property type="component" value="Unassembled WGS sequence"/>
</dbReference>
<keyword evidence="12" id="KW-1185">Reference proteome</keyword>
<dbReference type="EMBL" id="BSOH01000034">
    <property type="protein sequence ID" value="GLR19732.1"/>
    <property type="molecule type" value="Genomic_DNA"/>
</dbReference>
<dbReference type="InterPro" id="IPR002528">
    <property type="entry name" value="MATE_fam"/>
</dbReference>
<evidence type="ECO:0000256" key="6">
    <source>
        <dbReference type="ARBA" id="ARBA00022989"/>
    </source>
</evidence>
<gene>
    <name evidence="11" type="primary">norM</name>
    <name evidence="11" type="ORF">GCM10007940_43480</name>
</gene>
<keyword evidence="3" id="KW-0050">Antiport</keyword>
<dbReference type="AlphaFoldDB" id="A0AA37ST68"/>
<evidence type="ECO:0000256" key="8">
    <source>
        <dbReference type="ARBA" id="ARBA00023136"/>
    </source>
</evidence>
<dbReference type="PIRSF" id="PIRSF006603">
    <property type="entry name" value="DinF"/>
    <property type="match status" value="1"/>
</dbReference>
<feature type="transmembrane region" description="Helical" evidence="10">
    <location>
        <begin position="140"/>
        <end position="159"/>
    </location>
</feature>
<feature type="transmembrane region" description="Helical" evidence="10">
    <location>
        <begin position="257"/>
        <end position="278"/>
    </location>
</feature>
<sequence length="436" mass="48149">MLGQLGQVFVGLADNIMVGRLGAAPLAAVSLANSILFIALSLGIGFTFAITPLIAEADGAKDLKRGRAVLEHGVLMSFILGIVLFIAMLFIQPIMKWMDQPEEVVTLAIPYFQVISLSLIPLLIFQGFKQFADGLSLTKFAMQATIVANIINVVLNYFLIYGHWFFPRLEIVGAGIGTLVSRVFMVVFFIYIFRTRKAFKPFLRKFSFANISKKMLAKIYNLGYPTALQMFFEVSIFTAVVLMAGMLGVNEQAANQIALNLASMTFMIAVGLGVTATVRVGNQKGLKNYKALRRIGFSIFLLMIVIDAFFAIGFILTKDLLPWIYIDNIEVVSIASSLIVVAGLFQLSDGFQAVVLGGLRGLQDVKKPMIITFIAYWVIGFPVCYYLGFHTSLGTSGLWYGLLISLTASAIMLIIRFHLITKKLINNDLIEHNDKM</sequence>
<keyword evidence="8 10" id="KW-0472">Membrane</keyword>
<feature type="transmembrane region" description="Helical" evidence="10">
    <location>
        <begin position="74"/>
        <end position="95"/>
    </location>
</feature>
<feature type="transmembrane region" description="Helical" evidence="10">
    <location>
        <begin position="107"/>
        <end position="128"/>
    </location>
</feature>
<keyword evidence="5 10" id="KW-0812">Transmembrane</keyword>
<keyword evidence="7" id="KW-0406">Ion transport</keyword>
<accession>A0AA37ST68</accession>
<protein>
    <recommendedName>
        <fullName evidence="9">Multidrug-efflux transporter</fullName>
    </recommendedName>
</protein>
<evidence type="ECO:0000313" key="12">
    <source>
        <dbReference type="Proteomes" id="UP001156666"/>
    </source>
</evidence>
<name>A0AA37ST68_9BACT</name>
<dbReference type="NCBIfam" id="TIGR00797">
    <property type="entry name" value="matE"/>
    <property type="match status" value="1"/>
</dbReference>
<evidence type="ECO:0000256" key="1">
    <source>
        <dbReference type="ARBA" id="ARBA00004651"/>
    </source>
</evidence>
<comment type="caution">
    <text evidence="11">The sequence shown here is derived from an EMBL/GenBank/DDBJ whole genome shotgun (WGS) entry which is preliminary data.</text>
</comment>
<keyword evidence="6 10" id="KW-1133">Transmembrane helix</keyword>
<keyword evidence="2" id="KW-0813">Transport</keyword>
<dbReference type="GO" id="GO:0005886">
    <property type="term" value="C:plasma membrane"/>
    <property type="evidence" value="ECO:0007669"/>
    <property type="project" value="UniProtKB-SubCell"/>
</dbReference>
<organism evidence="11 12">
    <name type="scientific">Portibacter lacus</name>
    <dbReference type="NCBI Taxonomy" id="1099794"/>
    <lineage>
        <taxon>Bacteria</taxon>
        <taxon>Pseudomonadati</taxon>
        <taxon>Bacteroidota</taxon>
        <taxon>Saprospiria</taxon>
        <taxon>Saprospirales</taxon>
        <taxon>Haliscomenobacteraceae</taxon>
        <taxon>Portibacter</taxon>
    </lineage>
</organism>
<proteinExistence type="predicted"/>
<evidence type="ECO:0000256" key="4">
    <source>
        <dbReference type="ARBA" id="ARBA00022475"/>
    </source>
</evidence>
<feature type="transmembrane region" description="Helical" evidence="10">
    <location>
        <begin position="400"/>
        <end position="419"/>
    </location>
</feature>
<evidence type="ECO:0000256" key="5">
    <source>
        <dbReference type="ARBA" id="ARBA00022692"/>
    </source>
</evidence>
<feature type="transmembrane region" description="Helical" evidence="10">
    <location>
        <begin position="171"/>
        <end position="193"/>
    </location>
</feature>
<reference evidence="11" key="2">
    <citation type="submission" date="2023-01" db="EMBL/GenBank/DDBJ databases">
        <title>Draft genome sequence of Portibacter lacus strain NBRC 108769.</title>
        <authorList>
            <person name="Sun Q."/>
            <person name="Mori K."/>
        </authorList>
    </citation>
    <scope>NUCLEOTIDE SEQUENCE</scope>
    <source>
        <strain evidence="11">NBRC 108769</strain>
    </source>
</reference>
<evidence type="ECO:0000256" key="3">
    <source>
        <dbReference type="ARBA" id="ARBA00022449"/>
    </source>
</evidence>
<reference evidence="11" key="1">
    <citation type="journal article" date="2014" name="Int. J. Syst. Evol. Microbiol.">
        <title>Complete genome sequence of Corynebacterium casei LMG S-19264T (=DSM 44701T), isolated from a smear-ripened cheese.</title>
        <authorList>
            <consortium name="US DOE Joint Genome Institute (JGI-PGF)"/>
            <person name="Walter F."/>
            <person name="Albersmeier A."/>
            <person name="Kalinowski J."/>
            <person name="Ruckert C."/>
        </authorList>
    </citation>
    <scope>NUCLEOTIDE SEQUENCE</scope>
    <source>
        <strain evidence="11">NBRC 108769</strain>
    </source>
</reference>
<dbReference type="Pfam" id="PF01554">
    <property type="entry name" value="MatE"/>
    <property type="match status" value="2"/>
</dbReference>
<feature type="transmembrane region" description="Helical" evidence="10">
    <location>
        <begin position="299"/>
        <end position="317"/>
    </location>
</feature>
<dbReference type="GO" id="GO:0006811">
    <property type="term" value="P:monoatomic ion transport"/>
    <property type="evidence" value="ECO:0007669"/>
    <property type="project" value="UniProtKB-KW"/>
</dbReference>
<comment type="subcellular location">
    <subcellularLocation>
        <location evidence="1">Cell membrane</location>
        <topology evidence="1">Multi-pass membrane protein</topology>
    </subcellularLocation>
</comment>
<dbReference type="InterPro" id="IPR050222">
    <property type="entry name" value="MATE_MdtK"/>
</dbReference>
<feature type="transmembrane region" description="Helical" evidence="10">
    <location>
        <begin position="222"/>
        <end position="245"/>
    </location>
</feature>
<dbReference type="PANTHER" id="PTHR43298">
    <property type="entry name" value="MULTIDRUG RESISTANCE PROTEIN NORM-RELATED"/>
    <property type="match status" value="1"/>
</dbReference>
<dbReference type="CDD" id="cd13131">
    <property type="entry name" value="MATE_NorM_like"/>
    <property type="match status" value="1"/>
</dbReference>
<dbReference type="PANTHER" id="PTHR43298:SF2">
    <property type="entry name" value="FMN_FAD EXPORTER YEEO-RELATED"/>
    <property type="match status" value="1"/>
</dbReference>